<evidence type="ECO:0000256" key="8">
    <source>
        <dbReference type="ARBA" id="ARBA00022801"/>
    </source>
</evidence>
<keyword evidence="10 14" id="KW-1133">Transmembrane helix</keyword>
<feature type="region of interest" description="Disordered" evidence="13">
    <location>
        <begin position="105"/>
        <end position="226"/>
    </location>
</feature>
<keyword evidence="11" id="KW-0482">Metalloprotease</keyword>
<dbReference type="KEGG" id="hhg:XM38_053080"/>
<evidence type="ECO:0000256" key="11">
    <source>
        <dbReference type="ARBA" id="ARBA00023049"/>
    </source>
</evidence>
<feature type="transmembrane region" description="Helical" evidence="14">
    <location>
        <begin position="240"/>
        <end position="263"/>
    </location>
</feature>
<dbReference type="Gene3D" id="1.25.40.10">
    <property type="entry name" value="Tetratricopeptide repeat domain"/>
    <property type="match status" value="1"/>
</dbReference>
<name>A0A1Z3HVL4_9CYAN</name>
<dbReference type="Proteomes" id="UP000191901">
    <property type="component" value="Chromosome"/>
</dbReference>
<dbReference type="STRING" id="1641165.XM38_21040"/>
<sequence>MSQSPSSTPTPGADPTAIQLFNRGIAALQRQEYTVAIATFTQLQAQFPTLTSYQLKAQMGLVKAYAAQGQHQDAIALCQRLRQSRHPKVQAWAKRVLPQLLADAGTRSGARQSNPSGFTPLSPQASAQQSTSTTQATDLSGFTPLSANADIKQPGEGHREPGTADGSDTPPRESAPETMATSQENPAEIPPDSLFHYQRLNQSSPSTPATPPTAETSAAAPASRFPQPVRRLSPQAQAGALNAVIWQLGLIQVATAVVCFWLLRWLVQGSLHSINWGIVKLSIRWPIYVAPIQAFYQDHSLSIAVIIGALILTSPWAIDGMLRWRWGLRSLPPRELRTYSPKALQLIQRVCQQRGWLRPELRLLPTDMPISFSYGWWPRYTRIVVSQGLLTQLSEEDLTALYAYEVSHVCHWDLPIISGLSLLLLLLHQGYWSLALWGNRRGSSSLRYLAACGAAAAYGLYWLLRKVGLPLSQLRSRRCDRTALTLTQDPDSHQRLLLYLAETSTTAIEQQGYLPPLMESLDLLMPISPAMILHLGSSARLHPWADLLTWDCQSPYRHWLSLNQPQPLLGERIQTMQQWAQYHGIAYDATLPSPKSAQAGQSPTAWSQLLWQGSPIVGMITGLGIAMGLWFIGGLVTPLGWPWLSWLYQDSSLIKAGLLLGLGIGILLRINRTFPDIIPSQALHSPALPSLLQSPSCLPLDSQPIYWQGTVLGAPGIASWLGQNLLFKTQTGLMHLHVLSTLGPIGNLLIPQTRPGDFVGHTLTISGWFRRGATARIDLDTVQANRKRQHISNPPLWSTLLSLVFCSWGLLILYTGQ</sequence>
<keyword evidence="7" id="KW-0732">Signal</keyword>
<feature type="domain" description="Peptidase M48" evidence="15">
    <location>
        <begin position="372"/>
        <end position="579"/>
    </location>
</feature>
<accession>A0A1Z3HVL4</accession>
<evidence type="ECO:0000256" key="1">
    <source>
        <dbReference type="ARBA" id="ARBA00001947"/>
    </source>
</evidence>
<feature type="domain" description="Outer membrane lipoprotein BamD-like" evidence="16">
    <location>
        <begin position="16"/>
        <end position="80"/>
    </location>
</feature>
<dbReference type="PANTHER" id="PTHR43221">
    <property type="entry name" value="PROTEASE HTPX"/>
    <property type="match status" value="1"/>
</dbReference>
<gene>
    <name evidence="17" type="ORF">XM38_053080</name>
</gene>
<feature type="compositionally biased region" description="Low complexity" evidence="13">
    <location>
        <begin position="203"/>
        <end position="223"/>
    </location>
</feature>
<keyword evidence="4 17" id="KW-0645">Protease</keyword>
<feature type="compositionally biased region" description="Polar residues" evidence="13">
    <location>
        <begin position="109"/>
        <end position="123"/>
    </location>
</feature>
<evidence type="ECO:0000259" key="15">
    <source>
        <dbReference type="Pfam" id="PF01435"/>
    </source>
</evidence>
<keyword evidence="6" id="KW-0479">Metal-binding</keyword>
<dbReference type="GO" id="GO:0005886">
    <property type="term" value="C:plasma membrane"/>
    <property type="evidence" value="ECO:0007669"/>
    <property type="project" value="UniProtKB-SubCell"/>
</dbReference>
<evidence type="ECO:0000313" key="17">
    <source>
        <dbReference type="EMBL" id="ASC74333.1"/>
    </source>
</evidence>
<feature type="transmembrane region" description="Helical" evidence="14">
    <location>
        <begin position="796"/>
        <end position="814"/>
    </location>
</feature>
<keyword evidence="8" id="KW-0378">Hydrolase</keyword>
<keyword evidence="12 14" id="KW-0472">Membrane</keyword>
<organism evidence="17 18">
    <name type="scientific">Halomicronema hongdechloris C2206</name>
    <dbReference type="NCBI Taxonomy" id="1641165"/>
    <lineage>
        <taxon>Bacteria</taxon>
        <taxon>Bacillati</taxon>
        <taxon>Cyanobacteriota</taxon>
        <taxon>Cyanophyceae</taxon>
        <taxon>Nodosilineales</taxon>
        <taxon>Nodosilineaceae</taxon>
        <taxon>Halomicronema</taxon>
    </lineage>
</organism>
<dbReference type="InterPro" id="IPR039565">
    <property type="entry name" value="BamD-like"/>
</dbReference>
<evidence type="ECO:0000256" key="4">
    <source>
        <dbReference type="ARBA" id="ARBA00022670"/>
    </source>
</evidence>
<reference evidence="17 18" key="1">
    <citation type="journal article" date="2016" name="Biochim. Biophys. Acta">
        <title>Characterization of red-shifted phycobilisomes isolated from the chlorophyll f-containing cyanobacterium Halomicronema hongdechloris.</title>
        <authorList>
            <person name="Li Y."/>
            <person name="Lin Y."/>
            <person name="Garvey C.J."/>
            <person name="Birch D."/>
            <person name="Corkery R.W."/>
            <person name="Loughlin P.C."/>
            <person name="Scheer H."/>
            <person name="Willows R.D."/>
            <person name="Chen M."/>
        </authorList>
    </citation>
    <scope>NUCLEOTIDE SEQUENCE [LARGE SCALE GENOMIC DNA]</scope>
    <source>
        <strain evidence="17 18">C2206</strain>
    </source>
</reference>
<protein>
    <submittedName>
        <fullName evidence="17">Zn-dependent Protease domain protein</fullName>
    </submittedName>
</protein>
<evidence type="ECO:0000256" key="12">
    <source>
        <dbReference type="ARBA" id="ARBA00023136"/>
    </source>
</evidence>
<feature type="transmembrane region" description="Helical" evidence="14">
    <location>
        <begin position="301"/>
        <end position="322"/>
    </location>
</feature>
<dbReference type="InterPro" id="IPR001915">
    <property type="entry name" value="Peptidase_M48"/>
</dbReference>
<dbReference type="Pfam" id="PF13525">
    <property type="entry name" value="YfiO"/>
    <property type="match status" value="1"/>
</dbReference>
<proteinExistence type="predicted"/>
<keyword evidence="5 14" id="KW-0812">Transmembrane</keyword>
<dbReference type="AlphaFoldDB" id="A0A1Z3HVL4"/>
<comment type="cofactor">
    <cofactor evidence="1">
        <name>Zn(2+)</name>
        <dbReference type="ChEBI" id="CHEBI:29105"/>
    </cofactor>
</comment>
<dbReference type="EMBL" id="CP021983">
    <property type="protein sequence ID" value="ASC74333.1"/>
    <property type="molecule type" value="Genomic_DNA"/>
</dbReference>
<evidence type="ECO:0000256" key="13">
    <source>
        <dbReference type="SAM" id="MobiDB-lite"/>
    </source>
</evidence>
<dbReference type="GO" id="GO:0006508">
    <property type="term" value="P:proteolysis"/>
    <property type="evidence" value="ECO:0007669"/>
    <property type="project" value="UniProtKB-KW"/>
</dbReference>
<dbReference type="RefSeq" id="WP_080812405.1">
    <property type="nucleotide sequence ID" value="NZ_CP021983.2"/>
</dbReference>
<evidence type="ECO:0000256" key="14">
    <source>
        <dbReference type="SAM" id="Phobius"/>
    </source>
</evidence>
<evidence type="ECO:0000313" key="18">
    <source>
        <dbReference type="Proteomes" id="UP000191901"/>
    </source>
</evidence>
<evidence type="ECO:0000259" key="16">
    <source>
        <dbReference type="Pfam" id="PF13525"/>
    </source>
</evidence>
<dbReference type="GO" id="GO:0046872">
    <property type="term" value="F:metal ion binding"/>
    <property type="evidence" value="ECO:0007669"/>
    <property type="project" value="UniProtKB-KW"/>
</dbReference>
<keyword evidence="9" id="KW-0862">Zinc</keyword>
<dbReference type="InterPro" id="IPR050083">
    <property type="entry name" value="HtpX_protease"/>
</dbReference>
<feature type="transmembrane region" description="Helical" evidence="14">
    <location>
        <begin position="653"/>
        <end position="670"/>
    </location>
</feature>
<feature type="compositionally biased region" description="Basic and acidic residues" evidence="13">
    <location>
        <begin position="153"/>
        <end position="162"/>
    </location>
</feature>
<dbReference type="PANTHER" id="PTHR43221:SF1">
    <property type="entry name" value="PROTEASE HTPX"/>
    <property type="match status" value="1"/>
</dbReference>
<keyword evidence="3" id="KW-1003">Cell membrane</keyword>
<evidence type="ECO:0000256" key="2">
    <source>
        <dbReference type="ARBA" id="ARBA00004651"/>
    </source>
</evidence>
<feature type="transmembrane region" description="Helical" evidence="14">
    <location>
        <begin position="616"/>
        <end position="641"/>
    </location>
</feature>
<dbReference type="Gene3D" id="3.30.2010.10">
    <property type="entry name" value="Metalloproteases ('zincins'), catalytic domain"/>
    <property type="match status" value="1"/>
</dbReference>
<dbReference type="Pfam" id="PF01435">
    <property type="entry name" value="Peptidase_M48"/>
    <property type="match status" value="1"/>
</dbReference>
<dbReference type="OrthoDB" id="15218at2"/>
<evidence type="ECO:0000256" key="10">
    <source>
        <dbReference type="ARBA" id="ARBA00022989"/>
    </source>
</evidence>
<evidence type="ECO:0000256" key="7">
    <source>
        <dbReference type="ARBA" id="ARBA00022729"/>
    </source>
</evidence>
<evidence type="ECO:0000256" key="6">
    <source>
        <dbReference type="ARBA" id="ARBA00022723"/>
    </source>
</evidence>
<evidence type="ECO:0000256" key="9">
    <source>
        <dbReference type="ARBA" id="ARBA00022833"/>
    </source>
</evidence>
<evidence type="ECO:0000256" key="5">
    <source>
        <dbReference type="ARBA" id="ARBA00022692"/>
    </source>
</evidence>
<comment type="subcellular location">
    <subcellularLocation>
        <location evidence="2">Cell membrane</location>
        <topology evidence="2">Multi-pass membrane protein</topology>
    </subcellularLocation>
</comment>
<keyword evidence="18" id="KW-1185">Reference proteome</keyword>
<evidence type="ECO:0000256" key="3">
    <source>
        <dbReference type="ARBA" id="ARBA00022475"/>
    </source>
</evidence>
<dbReference type="SUPFAM" id="SSF48452">
    <property type="entry name" value="TPR-like"/>
    <property type="match status" value="1"/>
</dbReference>
<feature type="transmembrane region" description="Helical" evidence="14">
    <location>
        <begin position="414"/>
        <end position="434"/>
    </location>
</feature>
<dbReference type="GO" id="GO:0004222">
    <property type="term" value="F:metalloendopeptidase activity"/>
    <property type="evidence" value="ECO:0007669"/>
    <property type="project" value="InterPro"/>
</dbReference>
<feature type="compositionally biased region" description="Low complexity" evidence="13">
    <location>
        <begin position="124"/>
        <end position="137"/>
    </location>
</feature>
<dbReference type="InterPro" id="IPR011990">
    <property type="entry name" value="TPR-like_helical_dom_sf"/>
</dbReference>